<feature type="region of interest" description="Disordered" evidence="1">
    <location>
        <begin position="19"/>
        <end position="51"/>
    </location>
</feature>
<name>A0A4S8S6B7_AURPU</name>
<protein>
    <recommendedName>
        <fullName evidence="6">Jacalin-type lectin domain-containing protein</fullName>
    </recommendedName>
</protein>
<accession>A0A4S8S6B7</accession>
<dbReference type="Proteomes" id="UP000304951">
    <property type="component" value="Unassembled WGS sequence"/>
</dbReference>
<dbReference type="Gene3D" id="2.100.10.30">
    <property type="entry name" value="Jacalin-like lectin domain"/>
    <property type="match status" value="1"/>
</dbReference>
<evidence type="ECO:0000256" key="1">
    <source>
        <dbReference type="SAM" id="MobiDB-lite"/>
    </source>
</evidence>
<dbReference type="AlphaFoldDB" id="A0A4S8S6B7"/>
<evidence type="ECO:0000313" key="5">
    <source>
        <dbReference type="Proteomes" id="UP000308802"/>
    </source>
</evidence>
<dbReference type="EMBL" id="QZAO01000254">
    <property type="protein sequence ID" value="THW72027.1"/>
    <property type="molecule type" value="Genomic_DNA"/>
</dbReference>
<dbReference type="EMBL" id="QZAF01000610">
    <property type="protein sequence ID" value="THV65750.1"/>
    <property type="molecule type" value="Genomic_DNA"/>
</dbReference>
<evidence type="ECO:0008006" key="6">
    <source>
        <dbReference type="Google" id="ProtNLM"/>
    </source>
</evidence>
<dbReference type="Proteomes" id="UP000308802">
    <property type="component" value="Unassembled WGS sequence"/>
</dbReference>
<evidence type="ECO:0000313" key="3">
    <source>
        <dbReference type="EMBL" id="THW72027.1"/>
    </source>
</evidence>
<proteinExistence type="predicted"/>
<gene>
    <name evidence="3" type="ORF">D6D19_06863</name>
    <name evidence="2" type="ORF">D6D28_08859</name>
</gene>
<evidence type="ECO:0000313" key="2">
    <source>
        <dbReference type="EMBL" id="THV65750.1"/>
    </source>
</evidence>
<evidence type="ECO:0000313" key="4">
    <source>
        <dbReference type="Proteomes" id="UP000304951"/>
    </source>
</evidence>
<dbReference type="InterPro" id="IPR036404">
    <property type="entry name" value="Jacalin-like_lectin_dom_sf"/>
</dbReference>
<organism evidence="2 4">
    <name type="scientific">Aureobasidium pullulans</name>
    <name type="common">Black yeast</name>
    <name type="synonym">Pullularia pullulans</name>
    <dbReference type="NCBI Taxonomy" id="5580"/>
    <lineage>
        <taxon>Eukaryota</taxon>
        <taxon>Fungi</taxon>
        <taxon>Dikarya</taxon>
        <taxon>Ascomycota</taxon>
        <taxon>Pezizomycotina</taxon>
        <taxon>Dothideomycetes</taxon>
        <taxon>Dothideomycetidae</taxon>
        <taxon>Dothideales</taxon>
        <taxon>Saccotheciaceae</taxon>
        <taxon>Aureobasidium</taxon>
    </lineage>
</organism>
<comment type="caution">
    <text evidence="2">The sequence shown here is derived from an EMBL/GenBank/DDBJ whole genome shotgun (WGS) entry which is preliminary data.</text>
</comment>
<reference evidence="4 5" key="1">
    <citation type="submission" date="2018-10" db="EMBL/GenBank/DDBJ databases">
        <title>Fifty Aureobasidium pullulans genomes reveal a recombining polyextremotolerant generalist.</title>
        <authorList>
            <person name="Gostincar C."/>
            <person name="Turk M."/>
            <person name="Zajc J."/>
            <person name="Gunde-Cimerman N."/>
        </authorList>
    </citation>
    <scope>NUCLEOTIDE SEQUENCE [LARGE SCALE GENOMIC DNA]</scope>
    <source>
        <strain evidence="3 5">EXF-10659</strain>
        <strain evidence="2 4">EXF-11900</strain>
    </source>
</reference>
<sequence length="345" mass="38006">MPKSITKFCNMRISTIRQRNSGSLRRKSKPSAVPMRPGAAPSITPNFSETSEHDTMTVDCKAGLAQVNITNGRISRTMSYDCSLSGQRTDSVIFDLTEFDQTMPLHVDVLGCNGRITRSQNAWKTKCREGVRIDNSNIILRKQSAIGVGALSSVDDEDVYAEVEGHQWAVLLNEKGPNGKLSRAKTIDLRVGCVLDGAVVYYEDGHKTPCGLRYTETGSTHYFGGHQSQKLHLPKDVDIVKVEVNRSGYGCKVLSGIVMTLSDGTKKGALNDSEFTGSIPVSNKLQILEPGVGEKIVGFYGTSSHYTEEFGIITRPKDQDLPPQTYDMPQLQNIQERGSFARRVR</sequence>